<organism evidence="2 3">
    <name type="scientific">Solanum commersonii</name>
    <name type="common">Commerson's wild potato</name>
    <name type="synonym">Commerson's nightshade</name>
    <dbReference type="NCBI Taxonomy" id="4109"/>
    <lineage>
        <taxon>Eukaryota</taxon>
        <taxon>Viridiplantae</taxon>
        <taxon>Streptophyta</taxon>
        <taxon>Embryophyta</taxon>
        <taxon>Tracheophyta</taxon>
        <taxon>Spermatophyta</taxon>
        <taxon>Magnoliopsida</taxon>
        <taxon>eudicotyledons</taxon>
        <taxon>Gunneridae</taxon>
        <taxon>Pentapetalae</taxon>
        <taxon>asterids</taxon>
        <taxon>lamiids</taxon>
        <taxon>Solanales</taxon>
        <taxon>Solanaceae</taxon>
        <taxon>Solanoideae</taxon>
        <taxon>Solaneae</taxon>
        <taxon>Solanum</taxon>
    </lineage>
</organism>
<proteinExistence type="predicted"/>
<gene>
    <name evidence="2" type="ORF">H5410_016830</name>
</gene>
<evidence type="ECO:0000256" key="1">
    <source>
        <dbReference type="SAM" id="MobiDB-lite"/>
    </source>
</evidence>
<comment type="caution">
    <text evidence="2">The sequence shown here is derived from an EMBL/GenBank/DDBJ whole genome shotgun (WGS) entry which is preliminary data.</text>
</comment>
<feature type="region of interest" description="Disordered" evidence="1">
    <location>
        <begin position="1"/>
        <end position="35"/>
    </location>
</feature>
<accession>A0A9J5ZXF0</accession>
<protein>
    <submittedName>
        <fullName evidence="2">Uncharacterized protein</fullName>
    </submittedName>
</protein>
<sequence>MEINQNTRRDGRLSLLASGGQSGRRETRDVLRTGASPSKEHTIGVLLLFIIPVNFLKKKTSNLPKSHEGLSVRK</sequence>
<evidence type="ECO:0000313" key="2">
    <source>
        <dbReference type="EMBL" id="KAG5617006.1"/>
    </source>
</evidence>
<evidence type="ECO:0000313" key="3">
    <source>
        <dbReference type="Proteomes" id="UP000824120"/>
    </source>
</evidence>
<dbReference type="EMBL" id="JACXVP010000003">
    <property type="protein sequence ID" value="KAG5617006.1"/>
    <property type="molecule type" value="Genomic_DNA"/>
</dbReference>
<dbReference type="AlphaFoldDB" id="A0A9J5ZXF0"/>
<name>A0A9J5ZXF0_SOLCO</name>
<dbReference type="Proteomes" id="UP000824120">
    <property type="component" value="Chromosome 3"/>
</dbReference>
<reference evidence="2 3" key="1">
    <citation type="submission" date="2020-09" db="EMBL/GenBank/DDBJ databases">
        <title>De no assembly of potato wild relative species, Solanum commersonii.</title>
        <authorList>
            <person name="Cho K."/>
        </authorList>
    </citation>
    <scope>NUCLEOTIDE SEQUENCE [LARGE SCALE GENOMIC DNA]</scope>
    <source>
        <strain evidence="2">LZ3.2</strain>
        <tissue evidence="2">Leaf</tissue>
    </source>
</reference>
<keyword evidence="3" id="KW-1185">Reference proteome</keyword>